<dbReference type="PANTHER" id="PTHR10266">
    <property type="entry name" value="CYTOCHROME C1"/>
    <property type="match status" value="1"/>
</dbReference>
<evidence type="ECO:0000313" key="13">
    <source>
        <dbReference type="Proteomes" id="UP000198575"/>
    </source>
</evidence>
<comment type="subcellular location">
    <subcellularLocation>
        <location evidence="1">Membrane</location>
    </subcellularLocation>
</comment>
<dbReference type="GO" id="GO:0020037">
    <property type="term" value="F:heme binding"/>
    <property type="evidence" value="ECO:0007669"/>
    <property type="project" value="InterPro"/>
</dbReference>
<evidence type="ECO:0000259" key="11">
    <source>
        <dbReference type="PROSITE" id="PS51007"/>
    </source>
</evidence>
<protein>
    <submittedName>
        <fullName evidence="12">Ubiquinol-cytochrome c reductase cytochrome c1 subunit</fullName>
    </submittedName>
</protein>
<proteinExistence type="predicted"/>
<dbReference type="Proteomes" id="UP000198575">
    <property type="component" value="Unassembled WGS sequence"/>
</dbReference>
<keyword evidence="4 8" id="KW-0479">Metal-binding</keyword>
<dbReference type="InterPro" id="IPR002326">
    <property type="entry name" value="Cyt_c1"/>
</dbReference>
<feature type="binding site" description="covalent" evidence="8">
    <location>
        <position position="58"/>
    </location>
    <ligand>
        <name>heme c</name>
        <dbReference type="ChEBI" id="CHEBI:61717"/>
    </ligand>
</feature>
<evidence type="ECO:0000313" key="12">
    <source>
        <dbReference type="EMBL" id="SFM97466.1"/>
    </source>
</evidence>
<evidence type="ECO:0000256" key="4">
    <source>
        <dbReference type="ARBA" id="ARBA00022723"/>
    </source>
</evidence>
<dbReference type="AlphaFoldDB" id="A0A1I4V8D0"/>
<reference evidence="12 13" key="1">
    <citation type="submission" date="2016-10" db="EMBL/GenBank/DDBJ databases">
        <authorList>
            <person name="de Groot N.N."/>
        </authorList>
    </citation>
    <scope>NUCLEOTIDE SEQUENCE [LARGE SCALE GENOMIC DNA]</scope>
    <source>
        <strain evidence="12 13">CGMCC 1.7659</strain>
    </source>
</reference>
<keyword evidence="7 9" id="KW-0472">Membrane</keyword>
<comment type="cofactor">
    <cofactor evidence="8">
        <name>heme c</name>
        <dbReference type="ChEBI" id="CHEBI:61717"/>
    </cofactor>
    <text evidence="8">Binds 1 heme c group covalently per subunit.</text>
</comment>
<dbReference type="PANTHER" id="PTHR10266:SF3">
    <property type="entry name" value="CYTOCHROME C1, HEME PROTEIN, MITOCHONDRIAL"/>
    <property type="match status" value="1"/>
</dbReference>
<dbReference type="Gene3D" id="1.10.760.10">
    <property type="entry name" value="Cytochrome c-like domain"/>
    <property type="match status" value="1"/>
</dbReference>
<dbReference type="PROSITE" id="PS51007">
    <property type="entry name" value="CYTC"/>
    <property type="match status" value="1"/>
</dbReference>
<evidence type="ECO:0000256" key="5">
    <source>
        <dbReference type="ARBA" id="ARBA00022989"/>
    </source>
</evidence>
<evidence type="ECO:0000256" key="1">
    <source>
        <dbReference type="ARBA" id="ARBA00004370"/>
    </source>
</evidence>
<keyword evidence="5 9" id="KW-1133">Transmembrane helix</keyword>
<keyword evidence="6 8" id="KW-0408">Iron</keyword>
<name>A0A1I4V8D0_9GAMM</name>
<dbReference type="InterPro" id="IPR036909">
    <property type="entry name" value="Cyt_c-like_dom_sf"/>
</dbReference>
<dbReference type="GO" id="GO:0016020">
    <property type="term" value="C:membrane"/>
    <property type="evidence" value="ECO:0007669"/>
    <property type="project" value="UniProtKB-SubCell"/>
</dbReference>
<evidence type="ECO:0000256" key="9">
    <source>
        <dbReference type="SAM" id="Phobius"/>
    </source>
</evidence>
<dbReference type="Gene3D" id="1.20.5.100">
    <property type="entry name" value="Cytochrome c1, transmembrane anchor, C-terminal"/>
    <property type="match status" value="1"/>
</dbReference>
<feature type="binding site" description="covalent" evidence="8">
    <location>
        <position position="55"/>
    </location>
    <ligand>
        <name>heme c</name>
        <dbReference type="ChEBI" id="CHEBI:61717"/>
    </ligand>
</feature>
<feature type="binding site" description="covalent" evidence="8">
    <location>
        <position position="59"/>
    </location>
    <ligand>
        <name>heme c</name>
        <dbReference type="ChEBI" id="CHEBI:61717"/>
    </ligand>
</feature>
<evidence type="ECO:0000256" key="10">
    <source>
        <dbReference type="SAM" id="SignalP"/>
    </source>
</evidence>
<evidence type="ECO:0000256" key="2">
    <source>
        <dbReference type="ARBA" id="ARBA00022617"/>
    </source>
</evidence>
<dbReference type="SUPFAM" id="SSF46626">
    <property type="entry name" value="Cytochrome c"/>
    <property type="match status" value="1"/>
</dbReference>
<sequence length="248" mass="27439">MHKSHPWIAGFLLALSLGFALPAAAAEEGGLAPSNANLADTGSLQNGAKLFMNYCSGCHSLQLMRYSRIAEDLDLSEDQVMNNLNFTGVNFGERIPPSMNSVDGKTWFGAAPPDLSLMARAKGVDYVFNYLKSFYLDASRPVGWNNTVFPNASMPNPLWELQGVQTAKFKAAEGSEPAQFEGFEVHRAGTLKPEEFDKVARDIANFLQYAAEPAAMQRKSIGIWVLLFLATFTLLAYFLKQEYWKDVH</sequence>
<evidence type="ECO:0000256" key="7">
    <source>
        <dbReference type="ARBA" id="ARBA00023136"/>
    </source>
</evidence>
<feature type="transmembrane region" description="Helical" evidence="9">
    <location>
        <begin position="221"/>
        <end position="239"/>
    </location>
</feature>
<gene>
    <name evidence="12" type="ORF">SAMN05216289_101212</name>
</gene>
<keyword evidence="10" id="KW-0732">Signal</keyword>
<dbReference type="GO" id="GO:0009055">
    <property type="term" value="F:electron transfer activity"/>
    <property type="evidence" value="ECO:0007669"/>
    <property type="project" value="InterPro"/>
</dbReference>
<feature type="signal peptide" evidence="10">
    <location>
        <begin position="1"/>
        <end position="25"/>
    </location>
</feature>
<dbReference type="InterPro" id="IPR009056">
    <property type="entry name" value="Cyt_c-like_dom"/>
</dbReference>
<evidence type="ECO:0000256" key="6">
    <source>
        <dbReference type="ARBA" id="ARBA00023004"/>
    </source>
</evidence>
<keyword evidence="3 9" id="KW-0812">Transmembrane</keyword>
<evidence type="ECO:0000256" key="3">
    <source>
        <dbReference type="ARBA" id="ARBA00022692"/>
    </source>
</evidence>
<dbReference type="GO" id="GO:0046872">
    <property type="term" value="F:metal ion binding"/>
    <property type="evidence" value="ECO:0007669"/>
    <property type="project" value="UniProtKB-KW"/>
</dbReference>
<feature type="domain" description="Cytochrome c" evidence="11">
    <location>
        <begin position="42"/>
        <end position="135"/>
    </location>
</feature>
<keyword evidence="2 8" id="KW-0349">Heme</keyword>
<dbReference type="STRING" id="578942.SAMN05216289_101212"/>
<accession>A0A1I4V8D0</accession>
<dbReference type="Pfam" id="PF02167">
    <property type="entry name" value="Cytochrom_C1"/>
    <property type="match status" value="2"/>
</dbReference>
<keyword evidence="13" id="KW-1185">Reference proteome</keyword>
<dbReference type="EMBL" id="FOVF01000001">
    <property type="protein sequence ID" value="SFM97466.1"/>
    <property type="molecule type" value="Genomic_DNA"/>
</dbReference>
<dbReference type="OrthoDB" id="9798864at2"/>
<organism evidence="12 13">
    <name type="scientific">Dokdonella immobilis</name>
    <dbReference type="NCBI Taxonomy" id="578942"/>
    <lineage>
        <taxon>Bacteria</taxon>
        <taxon>Pseudomonadati</taxon>
        <taxon>Pseudomonadota</taxon>
        <taxon>Gammaproteobacteria</taxon>
        <taxon>Lysobacterales</taxon>
        <taxon>Rhodanobacteraceae</taxon>
        <taxon>Dokdonella</taxon>
    </lineage>
</organism>
<feature type="chain" id="PRO_5011515915" evidence="10">
    <location>
        <begin position="26"/>
        <end position="248"/>
    </location>
</feature>
<evidence type="ECO:0000256" key="8">
    <source>
        <dbReference type="PIRSR" id="PIRSR602326-1"/>
    </source>
</evidence>